<proteinExistence type="predicted"/>
<sequence>MLNQVDSVYTIPQEIRFITDPDGILSLKHALVSDWSKFNSDFAMERFLKLMDHLKTRYKGRYPNHGLAKLVSDEFYESWVREFSHHFIGHTLKSGWAARVNLMNKGLLKTFGKNALTESFLDESYYCHPQSLDKFNEVSGKFIQSFFNQVAKLNNAEIIVEHTPSNLIHFDFIMDAVQHSKLIHIHRDPRDVICSYKTKEWGSSEIQMNVHWIKDVLSQWQLKKKSISTERYIEISFERMIHSFESEIDKVCNFLGIQYSEKFLEIELKQHNIGRWEHDLDEKEKSILKIELKNTLPDYEYTN</sequence>
<dbReference type="SUPFAM" id="SSF52540">
    <property type="entry name" value="P-loop containing nucleoside triphosphate hydrolases"/>
    <property type="match status" value="1"/>
</dbReference>
<gene>
    <name evidence="1" type="ORF">METZ01_LOCUS167696</name>
</gene>
<dbReference type="Gene3D" id="3.40.50.300">
    <property type="entry name" value="P-loop containing nucleotide triphosphate hydrolases"/>
    <property type="match status" value="1"/>
</dbReference>
<protein>
    <recommendedName>
        <fullName evidence="2">Sulfotransferase domain-containing protein</fullName>
    </recommendedName>
</protein>
<dbReference type="AlphaFoldDB" id="A0A382BN80"/>
<dbReference type="Pfam" id="PF13469">
    <property type="entry name" value="Sulfotransfer_3"/>
    <property type="match status" value="1"/>
</dbReference>
<name>A0A382BN80_9ZZZZ</name>
<reference evidence="1" key="1">
    <citation type="submission" date="2018-05" db="EMBL/GenBank/DDBJ databases">
        <authorList>
            <person name="Lanie J.A."/>
            <person name="Ng W.-L."/>
            <person name="Kazmierczak K.M."/>
            <person name="Andrzejewski T.M."/>
            <person name="Davidsen T.M."/>
            <person name="Wayne K.J."/>
            <person name="Tettelin H."/>
            <person name="Glass J.I."/>
            <person name="Rusch D."/>
            <person name="Podicherti R."/>
            <person name="Tsui H.-C.T."/>
            <person name="Winkler M.E."/>
        </authorList>
    </citation>
    <scope>NUCLEOTIDE SEQUENCE</scope>
</reference>
<dbReference type="EMBL" id="UINC01030438">
    <property type="protein sequence ID" value="SVB14842.1"/>
    <property type="molecule type" value="Genomic_DNA"/>
</dbReference>
<dbReference type="InterPro" id="IPR027417">
    <property type="entry name" value="P-loop_NTPase"/>
</dbReference>
<evidence type="ECO:0000313" key="1">
    <source>
        <dbReference type="EMBL" id="SVB14842.1"/>
    </source>
</evidence>
<organism evidence="1">
    <name type="scientific">marine metagenome</name>
    <dbReference type="NCBI Taxonomy" id="408172"/>
    <lineage>
        <taxon>unclassified sequences</taxon>
        <taxon>metagenomes</taxon>
        <taxon>ecological metagenomes</taxon>
    </lineage>
</organism>
<accession>A0A382BN80</accession>
<evidence type="ECO:0008006" key="2">
    <source>
        <dbReference type="Google" id="ProtNLM"/>
    </source>
</evidence>